<feature type="transmembrane region" description="Helical" evidence="5">
    <location>
        <begin position="587"/>
        <end position="606"/>
    </location>
</feature>
<proteinExistence type="inferred from homology"/>
<feature type="region of interest" description="Disordered" evidence="4">
    <location>
        <begin position="624"/>
        <end position="650"/>
    </location>
</feature>
<keyword evidence="3" id="KW-0645">Protease</keyword>
<name>A0AAD5YHJ9_9APHY</name>
<keyword evidence="5" id="KW-0812">Transmembrane</keyword>
<evidence type="ECO:0000256" key="1">
    <source>
        <dbReference type="ARBA" id="ARBA00007447"/>
    </source>
</evidence>
<dbReference type="PROSITE" id="PS51767">
    <property type="entry name" value="PEPTIDASE_A1"/>
    <property type="match status" value="1"/>
</dbReference>
<evidence type="ECO:0000313" key="7">
    <source>
        <dbReference type="EMBL" id="KAJ3482328.1"/>
    </source>
</evidence>
<dbReference type="Pfam" id="PF00026">
    <property type="entry name" value="Asp"/>
    <property type="match status" value="1"/>
</dbReference>
<dbReference type="PANTHER" id="PTHR47966:SF57">
    <property type="entry name" value="PEPTIDASE A1 DOMAIN-CONTAINING PROTEIN"/>
    <property type="match status" value="1"/>
</dbReference>
<keyword evidence="5" id="KW-1133">Transmembrane helix</keyword>
<feature type="domain" description="Peptidase A1" evidence="6">
    <location>
        <begin position="123"/>
        <end position="443"/>
    </location>
</feature>
<keyword evidence="3" id="KW-0378">Hydrolase</keyword>
<sequence>MILPGDKVRGSGKCLRSQTRDIVNARTTVNGGARSRSCERAVRSQIKSQGMRTSPAALSLPQGLKIMFSSALPILLGLTAATAITIPLERRAPPHGTTVRISGAINTTGNDPLGFQSANGDTYTGTILVAGQAFSVELDTGSADLWVDTTNASLSGLTDTQVDGTVRYVDGSTAHGNINLGNVTWGDYTVPKQAFINAPNSNATKKGRVQGLLGIGPPTLSNIHDRLNTTQYDGTSFLDNIFSLYPNEPNYITFLLTRREDIRVVDGGIFTIGELAPNLGAIAYQPQLTVATDNEWATFMDGMTVNGKFISGGSLATSQVKPPGDKTFVIFDTGSTLVTAPASYVDAIYSGVPGAILENGRYYVPCDTKLNRTPHSRSQSFPIHPFDLTWPMLLSKDRTTVGCLGTFVYASDSSGVDFVLGGRFLRNAYTLLDFGHWATVGNTQPYIKLLSVTDPEQAWADFDAMNEERVKHFVEAYPQSSADPTYPASSQVSAYAPSSTPSVVVATAVSSSVVAPSPVASSSVAGSSPAAASPSPVPSVAGSASASASASSAGVGTAQDKDLQVHAAAASADDTSSVNWDALTRNIYIIIGLLGAVIVLLLALVIKSCWGSGARGGGKGYRALKEPFPPQHDKPYTSEAYSTPYADGGH</sequence>
<comment type="similarity">
    <text evidence="1 3">Belongs to the peptidase A1 family.</text>
</comment>
<evidence type="ECO:0000256" key="2">
    <source>
        <dbReference type="ARBA" id="ARBA00022750"/>
    </source>
</evidence>
<dbReference type="GO" id="GO:0006508">
    <property type="term" value="P:proteolysis"/>
    <property type="evidence" value="ECO:0007669"/>
    <property type="project" value="UniProtKB-KW"/>
</dbReference>
<dbReference type="PRINTS" id="PR00792">
    <property type="entry name" value="PEPSIN"/>
</dbReference>
<dbReference type="GO" id="GO:0004190">
    <property type="term" value="F:aspartic-type endopeptidase activity"/>
    <property type="evidence" value="ECO:0007669"/>
    <property type="project" value="UniProtKB-KW"/>
</dbReference>
<dbReference type="InterPro" id="IPR001969">
    <property type="entry name" value="Aspartic_peptidase_AS"/>
</dbReference>
<reference evidence="7" key="1">
    <citation type="submission" date="2022-07" db="EMBL/GenBank/DDBJ databases">
        <title>Genome Sequence of Physisporinus lineatus.</title>
        <authorList>
            <person name="Buettner E."/>
        </authorList>
    </citation>
    <scope>NUCLEOTIDE SEQUENCE</scope>
    <source>
        <strain evidence="7">VT162</strain>
    </source>
</reference>
<evidence type="ECO:0000256" key="4">
    <source>
        <dbReference type="SAM" id="MobiDB-lite"/>
    </source>
</evidence>
<accession>A0AAD5YHJ9</accession>
<dbReference type="CDD" id="cd05471">
    <property type="entry name" value="pepsin_like"/>
    <property type="match status" value="1"/>
</dbReference>
<evidence type="ECO:0000256" key="5">
    <source>
        <dbReference type="SAM" id="Phobius"/>
    </source>
</evidence>
<feature type="region of interest" description="Disordered" evidence="4">
    <location>
        <begin position="524"/>
        <end position="543"/>
    </location>
</feature>
<keyword evidence="5" id="KW-0472">Membrane</keyword>
<dbReference type="SUPFAM" id="SSF50630">
    <property type="entry name" value="Acid proteases"/>
    <property type="match status" value="1"/>
</dbReference>
<dbReference type="PROSITE" id="PS00141">
    <property type="entry name" value="ASP_PROTEASE"/>
    <property type="match status" value="1"/>
</dbReference>
<dbReference type="EMBL" id="JANAWD010000278">
    <property type="protein sequence ID" value="KAJ3482328.1"/>
    <property type="molecule type" value="Genomic_DNA"/>
</dbReference>
<keyword evidence="2 3" id="KW-0064">Aspartyl protease</keyword>
<dbReference type="Proteomes" id="UP001212997">
    <property type="component" value="Unassembled WGS sequence"/>
</dbReference>
<keyword evidence="8" id="KW-1185">Reference proteome</keyword>
<dbReference type="Gene3D" id="2.40.70.10">
    <property type="entry name" value="Acid Proteases"/>
    <property type="match status" value="2"/>
</dbReference>
<dbReference type="AlphaFoldDB" id="A0AAD5YHJ9"/>
<dbReference type="InterPro" id="IPR001461">
    <property type="entry name" value="Aspartic_peptidase_A1"/>
</dbReference>
<organism evidence="7 8">
    <name type="scientific">Meripilus lineatus</name>
    <dbReference type="NCBI Taxonomy" id="2056292"/>
    <lineage>
        <taxon>Eukaryota</taxon>
        <taxon>Fungi</taxon>
        <taxon>Dikarya</taxon>
        <taxon>Basidiomycota</taxon>
        <taxon>Agaricomycotina</taxon>
        <taxon>Agaricomycetes</taxon>
        <taxon>Polyporales</taxon>
        <taxon>Meripilaceae</taxon>
        <taxon>Meripilus</taxon>
    </lineage>
</organism>
<dbReference type="InterPro" id="IPR021109">
    <property type="entry name" value="Peptidase_aspartic_dom_sf"/>
</dbReference>
<dbReference type="InterPro" id="IPR034164">
    <property type="entry name" value="Pepsin-like_dom"/>
</dbReference>
<comment type="caution">
    <text evidence="7">The sequence shown here is derived from an EMBL/GenBank/DDBJ whole genome shotgun (WGS) entry which is preliminary data.</text>
</comment>
<dbReference type="PANTHER" id="PTHR47966">
    <property type="entry name" value="BETA-SITE APP-CLEAVING ENZYME, ISOFORM A-RELATED"/>
    <property type="match status" value="1"/>
</dbReference>
<dbReference type="InterPro" id="IPR033121">
    <property type="entry name" value="PEPTIDASE_A1"/>
</dbReference>
<protein>
    <recommendedName>
        <fullName evidence="6">Peptidase A1 domain-containing protein</fullName>
    </recommendedName>
</protein>
<gene>
    <name evidence="7" type="ORF">NLI96_g7047</name>
</gene>
<evidence type="ECO:0000313" key="8">
    <source>
        <dbReference type="Proteomes" id="UP001212997"/>
    </source>
</evidence>
<evidence type="ECO:0000259" key="6">
    <source>
        <dbReference type="PROSITE" id="PS51767"/>
    </source>
</evidence>
<evidence type="ECO:0000256" key="3">
    <source>
        <dbReference type="RuleBase" id="RU000454"/>
    </source>
</evidence>